<protein>
    <submittedName>
        <fullName evidence="2">Uroporphyrinogen-III synthase</fullName>
    </submittedName>
</protein>
<reference evidence="2 3" key="1">
    <citation type="submission" date="2018-04" db="EMBL/GenBank/DDBJ databases">
        <title>Genome sequencing of Flavobacterium sp. HYN0048.</title>
        <authorList>
            <person name="Yi H."/>
            <person name="Baek C."/>
        </authorList>
    </citation>
    <scope>NUCLEOTIDE SEQUENCE [LARGE SCALE GENOMIC DNA]</scope>
    <source>
        <strain evidence="2 3">HYN0048</strain>
    </source>
</reference>
<sequence>MIRILSTKKLLPNQRQFLLHAGLSVVEADFISIQAKPFTFTEIFDNLIFTSANAVKAVAEHPDVQEIRRKPCFCVGEKTAALLDEVGFTVMETADNASDLAAIIKNNYAADSFTFFCGSLRMETLPVSLKISGIRFNEMQVYETVLAPKKIKSEVDGLLFFSPSAVESYLMENKIDNQTCFCIGAITAKALEKQTKNIVMANKPSVENVIIQTIQHFK</sequence>
<accession>A0A2S0RC69</accession>
<evidence type="ECO:0000313" key="2">
    <source>
        <dbReference type="EMBL" id="AWA29184.1"/>
    </source>
</evidence>
<dbReference type="GO" id="GO:0004852">
    <property type="term" value="F:uroporphyrinogen-III synthase activity"/>
    <property type="evidence" value="ECO:0007669"/>
    <property type="project" value="InterPro"/>
</dbReference>
<dbReference type="KEGG" id="fmg:HYN48_03265"/>
<keyword evidence="3" id="KW-1185">Reference proteome</keyword>
<feature type="domain" description="Tetrapyrrole biosynthesis uroporphyrinogen III synthase" evidence="1">
    <location>
        <begin position="21"/>
        <end position="209"/>
    </location>
</feature>
<dbReference type="Gene3D" id="3.40.50.10090">
    <property type="match status" value="2"/>
</dbReference>
<dbReference type="Pfam" id="PF02602">
    <property type="entry name" value="HEM4"/>
    <property type="match status" value="1"/>
</dbReference>
<evidence type="ECO:0000259" key="1">
    <source>
        <dbReference type="Pfam" id="PF02602"/>
    </source>
</evidence>
<dbReference type="SUPFAM" id="SSF69618">
    <property type="entry name" value="HemD-like"/>
    <property type="match status" value="1"/>
</dbReference>
<dbReference type="PANTHER" id="PTHR12390">
    <property type="entry name" value="UROPORPHYRINOGEN III SYNTHASE"/>
    <property type="match status" value="1"/>
</dbReference>
<dbReference type="InterPro" id="IPR003754">
    <property type="entry name" value="4pyrrol_synth_uPrphyn_synth"/>
</dbReference>
<dbReference type="Proteomes" id="UP000244193">
    <property type="component" value="Chromosome"/>
</dbReference>
<dbReference type="EMBL" id="CP028811">
    <property type="protein sequence ID" value="AWA29184.1"/>
    <property type="molecule type" value="Genomic_DNA"/>
</dbReference>
<dbReference type="GO" id="GO:0006780">
    <property type="term" value="P:uroporphyrinogen III biosynthetic process"/>
    <property type="evidence" value="ECO:0007669"/>
    <property type="project" value="InterPro"/>
</dbReference>
<dbReference type="OrthoDB" id="1523900at2"/>
<dbReference type="InterPro" id="IPR039793">
    <property type="entry name" value="UROS/Hem4"/>
</dbReference>
<proteinExistence type="predicted"/>
<gene>
    <name evidence="2" type="ORF">HYN48_03265</name>
</gene>
<dbReference type="InterPro" id="IPR036108">
    <property type="entry name" value="4pyrrol_syn_uPrphyn_synt_sf"/>
</dbReference>
<dbReference type="RefSeq" id="WP_108369769.1">
    <property type="nucleotide sequence ID" value="NZ_CP028811.1"/>
</dbReference>
<evidence type="ECO:0000313" key="3">
    <source>
        <dbReference type="Proteomes" id="UP000244193"/>
    </source>
</evidence>
<dbReference type="AlphaFoldDB" id="A0A2S0RC69"/>
<name>A0A2S0RC69_9FLAO</name>
<dbReference type="PANTHER" id="PTHR12390:SF0">
    <property type="entry name" value="UROPORPHYRINOGEN-III SYNTHASE"/>
    <property type="match status" value="1"/>
</dbReference>
<dbReference type="GO" id="GO:0005829">
    <property type="term" value="C:cytosol"/>
    <property type="evidence" value="ECO:0007669"/>
    <property type="project" value="TreeGrafter"/>
</dbReference>
<organism evidence="2 3">
    <name type="scientific">Flavobacterium magnum</name>
    <dbReference type="NCBI Taxonomy" id="2162713"/>
    <lineage>
        <taxon>Bacteria</taxon>
        <taxon>Pseudomonadati</taxon>
        <taxon>Bacteroidota</taxon>
        <taxon>Flavobacteriia</taxon>
        <taxon>Flavobacteriales</taxon>
        <taxon>Flavobacteriaceae</taxon>
        <taxon>Flavobacterium</taxon>
    </lineage>
</organism>
<dbReference type="CDD" id="cd06578">
    <property type="entry name" value="HemD"/>
    <property type="match status" value="1"/>
</dbReference>